<comment type="function">
    <text evidence="1">Hydrolyzes indole-3-acetamide (IAM) into indole-3-acetic acid (IAA).</text>
</comment>
<evidence type="ECO:0000256" key="2">
    <source>
        <dbReference type="ARBA" id="ARBA00021874"/>
    </source>
</evidence>
<keyword evidence="4" id="KW-0436">Ligase</keyword>
<dbReference type="InterPro" id="IPR020556">
    <property type="entry name" value="Amidase_CS"/>
</dbReference>
<dbReference type="AlphaFoldDB" id="A0AAJ2BHW8"/>
<organism evidence="4 5">
    <name type="scientific">Agrobacterium larrymoorei</name>
    <dbReference type="NCBI Taxonomy" id="160699"/>
    <lineage>
        <taxon>Bacteria</taxon>
        <taxon>Pseudomonadati</taxon>
        <taxon>Pseudomonadota</taxon>
        <taxon>Alphaproteobacteria</taxon>
        <taxon>Hyphomicrobiales</taxon>
        <taxon>Rhizobiaceae</taxon>
        <taxon>Rhizobium/Agrobacterium group</taxon>
        <taxon>Agrobacterium</taxon>
    </lineage>
</organism>
<sequence length="501" mass="52703">MPEVRTSTNSKTAIETGHDAAALCPASLSVADASRQIDAGLLSPVTLLEAVLARIDNLDPIIHSYLRHDRAAARQAAQAAAERAGRKRRLGPLDGIPFAVKDNIYTRGLETTAGSRVPQKHDPSINATLVSRLQAVGAVLVGKLNTWEYGTGTGAVYDDLPVPAARNPWNPAHYTGGSSSGSGASVAAGTALFAIGTDTGGSVRLPAAACGVVGFKPTFGRISRHGIMPNCWSFDTPGPITLTVEDSALVYDAIAGYDSEDPVSLDAEAEPLAGALNARASRLKVGFVRTLGADHGAMDPTILAALDEAAEALRAAGADVREIALPIPAADYRAISVPINRSESFSIHERDYLEHRDLMGRSLREKLEVGMYMRAADYLAALRQRRALVAATDSVFGEVDVMLLPMTSRAAPRVDDQAAVTDFTTGSAGSPFSLTGHPALSLPATINQEGLPVAIQLASGFRKEAVLLAAASMLQHHFNPSPRRADPAHTIALHLRQGTAQ</sequence>
<name>A0AAJ2BHW8_9HYPH</name>
<evidence type="ECO:0000313" key="5">
    <source>
        <dbReference type="Proteomes" id="UP001255601"/>
    </source>
</evidence>
<dbReference type="GO" id="GO:0016874">
    <property type="term" value="F:ligase activity"/>
    <property type="evidence" value="ECO:0007669"/>
    <property type="project" value="UniProtKB-KW"/>
</dbReference>
<gene>
    <name evidence="4" type="ORF">QE369_000083</name>
</gene>
<feature type="domain" description="Amidase" evidence="3">
    <location>
        <begin position="47"/>
        <end position="468"/>
    </location>
</feature>
<dbReference type="EMBL" id="JAVIZC010000001">
    <property type="protein sequence ID" value="MDR6099905.1"/>
    <property type="molecule type" value="Genomic_DNA"/>
</dbReference>
<dbReference type="Gene3D" id="3.90.1300.10">
    <property type="entry name" value="Amidase signature (AS) domain"/>
    <property type="match status" value="1"/>
</dbReference>
<reference evidence="4" key="1">
    <citation type="submission" date="2023-08" db="EMBL/GenBank/DDBJ databases">
        <title>Functional and genomic diversity of the sorghum phyllosphere microbiome.</title>
        <authorList>
            <person name="Shade A."/>
        </authorList>
    </citation>
    <scope>NUCLEOTIDE SEQUENCE</scope>
    <source>
        <strain evidence="4">SORGH_AS_0974</strain>
    </source>
</reference>
<protein>
    <recommendedName>
        <fullName evidence="2">Indoleacetamide hydrolase</fullName>
    </recommendedName>
</protein>
<dbReference type="PANTHER" id="PTHR11895:SF67">
    <property type="entry name" value="AMIDASE DOMAIN-CONTAINING PROTEIN"/>
    <property type="match status" value="1"/>
</dbReference>
<dbReference type="Proteomes" id="UP001255601">
    <property type="component" value="Unassembled WGS sequence"/>
</dbReference>
<comment type="caution">
    <text evidence="4">The sequence shown here is derived from an EMBL/GenBank/DDBJ whole genome shotgun (WGS) entry which is preliminary data.</text>
</comment>
<dbReference type="InterPro" id="IPR023631">
    <property type="entry name" value="Amidase_dom"/>
</dbReference>
<dbReference type="Pfam" id="PF01425">
    <property type="entry name" value="Amidase"/>
    <property type="match status" value="1"/>
</dbReference>
<dbReference type="PANTHER" id="PTHR11895">
    <property type="entry name" value="TRANSAMIDASE"/>
    <property type="match status" value="1"/>
</dbReference>
<evidence type="ECO:0000259" key="3">
    <source>
        <dbReference type="Pfam" id="PF01425"/>
    </source>
</evidence>
<dbReference type="PROSITE" id="PS00571">
    <property type="entry name" value="AMIDASES"/>
    <property type="match status" value="1"/>
</dbReference>
<dbReference type="InterPro" id="IPR000120">
    <property type="entry name" value="Amidase"/>
</dbReference>
<evidence type="ECO:0000256" key="1">
    <source>
        <dbReference type="ARBA" id="ARBA00003871"/>
    </source>
</evidence>
<accession>A0AAJ2BHW8</accession>
<evidence type="ECO:0000313" key="4">
    <source>
        <dbReference type="EMBL" id="MDR6099905.1"/>
    </source>
</evidence>
<dbReference type="SUPFAM" id="SSF75304">
    <property type="entry name" value="Amidase signature (AS) enzymes"/>
    <property type="match status" value="1"/>
</dbReference>
<dbReference type="RefSeq" id="WP_309769035.1">
    <property type="nucleotide sequence ID" value="NZ_JAVIZC010000001.1"/>
</dbReference>
<dbReference type="InterPro" id="IPR036928">
    <property type="entry name" value="AS_sf"/>
</dbReference>
<proteinExistence type="predicted"/>